<dbReference type="AlphaFoldDB" id="A0A3R9Y4B8"/>
<dbReference type="RefSeq" id="WP_125698580.1">
    <property type="nucleotide sequence ID" value="NZ_RFES01000003.1"/>
</dbReference>
<comment type="caution">
    <text evidence="1">The sequence shown here is derived from an EMBL/GenBank/DDBJ whole genome shotgun (WGS) entry which is preliminary data.</text>
</comment>
<evidence type="ECO:0008006" key="3">
    <source>
        <dbReference type="Google" id="ProtNLM"/>
    </source>
</evidence>
<name>A0A3R9Y4B8_9GAMM</name>
<evidence type="ECO:0000313" key="2">
    <source>
        <dbReference type="Proteomes" id="UP000276905"/>
    </source>
</evidence>
<dbReference type="Proteomes" id="UP000276905">
    <property type="component" value="Unassembled WGS sequence"/>
</dbReference>
<reference evidence="1 2" key="1">
    <citation type="submission" date="2018-10" db="EMBL/GenBank/DDBJ databases">
        <title>GWAS and RNA-Seq identify cryptic mechanisms of antimicrobial resistance in Acinetobacter baumannii.</title>
        <authorList>
            <person name="Sahl J.W."/>
        </authorList>
    </citation>
    <scope>NUCLEOTIDE SEQUENCE [LARGE SCALE GENOMIC DNA]</scope>
    <source>
        <strain evidence="1 2">TG41018</strain>
    </source>
</reference>
<evidence type="ECO:0000313" key="1">
    <source>
        <dbReference type="EMBL" id="RSO58829.1"/>
    </source>
</evidence>
<gene>
    <name evidence="1" type="ORF">EA756_06500</name>
</gene>
<proteinExistence type="predicted"/>
<organism evidence="1 2">
    <name type="scientific">Acinetobacter lactucae</name>
    <dbReference type="NCBI Taxonomy" id="1785128"/>
    <lineage>
        <taxon>Bacteria</taxon>
        <taxon>Pseudomonadati</taxon>
        <taxon>Pseudomonadota</taxon>
        <taxon>Gammaproteobacteria</taxon>
        <taxon>Moraxellales</taxon>
        <taxon>Moraxellaceae</taxon>
        <taxon>Acinetobacter</taxon>
        <taxon>Acinetobacter calcoaceticus/baumannii complex</taxon>
    </lineage>
</organism>
<protein>
    <recommendedName>
        <fullName evidence="3">Porin</fullName>
    </recommendedName>
</protein>
<dbReference type="SUPFAM" id="SSF56935">
    <property type="entry name" value="Porins"/>
    <property type="match status" value="1"/>
</dbReference>
<accession>A0A3R9Y4B8</accession>
<sequence length="390" mass="44080">MQYRTFKLSFACLGFLSLCQVGYSADLSIGDAKSVEGELKLSGFLRTKYEDKSWSKNDQKITFDAAKINLDYQSSLMFGRIEYRCYQFDKLCDFSALVDGYLGYKINETDKVTVGLQNMPFGPGRFWESNNYGGIVTQVGLEDVHNVGINYRTNLFKNTDVDLGFFPIDGGNYRGKSVDSARYSSNFVKPDPSSEIQTHLKEENMWVGRVNHKFKFEDPALSASLGGSYWFSDIKNKTDHDTGSHKAWAVFSQLGYQDFQMTLTGGHHKIENKDPLNPNVSVAGSFDYYNYLANEGNFYTVDMSYTFKDIGKIGKITPYAMYSAYDKKGSYKTSTRNIIGISVDHKNLGFTAEYIMGKNDLLIGGNEYSLVQGNDDKNQHLLKITAAYFF</sequence>
<dbReference type="EMBL" id="RFES01000003">
    <property type="protein sequence ID" value="RSO58829.1"/>
    <property type="molecule type" value="Genomic_DNA"/>
</dbReference>